<dbReference type="Pfam" id="PF00082">
    <property type="entry name" value="Peptidase_S8"/>
    <property type="match status" value="1"/>
</dbReference>
<reference evidence="9 10" key="1">
    <citation type="submission" date="2020-08" db="EMBL/GenBank/DDBJ databases">
        <title>Sequencing the genomes of 1000 actinobacteria strains.</title>
        <authorList>
            <person name="Klenk H.-P."/>
        </authorList>
    </citation>
    <scope>NUCLEOTIDE SEQUENCE [LARGE SCALE GENOMIC DNA]</scope>
    <source>
        <strain evidence="9 10">DSM 45486</strain>
    </source>
</reference>
<accession>A0A7W9HLV1</accession>
<evidence type="ECO:0000256" key="7">
    <source>
        <dbReference type="SAM" id="SignalP"/>
    </source>
</evidence>
<dbReference type="PANTHER" id="PTHR43806:SF11">
    <property type="entry name" value="CEREVISIN-RELATED"/>
    <property type="match status" value="1"/>
</dbReference>
<feature type="active site" description="Charge relay system" evidence="5">
    <location>
        <position position="182"/>
    </location>
</feature>
<dbReference type="AlphaFoldDB" id="A0A7W9HLV1"/>
<dbReference type="GO" id="GO:0004252">
    <property type="term" value="F:serine-type endopeptidase activity"/>
    <property type="evidence" value="ECO:0007669"/>
    <property type="project" value="UniProtKB-UniRule"/>
</dbReference>
<dbReference type="Pfam" id="PF01483">
    <property type="entry name" value="P_proprotein"/>
    <property type="match status" value="1"/>
</dbReference>
<evidence type="ECO:0000256" key="3">
    <source>
        <dbReference type="ARBA" id="ARBA00022801"/>
    </source>
</evidence>
<keyword evidence="3 5" id="KW-0378">Hydrolase</keyword>
<dbReference type="RefSeq" id="WP_184922082.1">
    <property type="nucleotide sequence ID" value="NZ_JACHMO010000001.1"/>
</dbReference>
<dbReference type="EMBL" id="JACHMO010000001">
    <property type="protein sequence ID" value="MBB5804293.1"/>
    <property type="molecule type" value="Genomic_DNA"/>
</dbReference>
<evidence type="ECO:0000313" key="10">
    <source>
        <dbReference type="Proteomes" id="UP000552097"/>
    </source>
</evidence>
<dbReference type="GO" id="GO:0006508">
    <property type="term" value="P:proteolysis"/>
    <property type="evidence" value="ECO:0007669"/>
    <property type="project" value="UniProtKB-KW"/>
</dbReference>
<comment type="caution">
    <text evidence="9">The sequence shown here is derived from an EMBL/GenBank/DDBJ whole genome shotgun (WGS) entry which is preliminary data.</text>
</comment>
<dbReference type="Gene3D" id="2.60.120.260">
    <property type="entry name" value="Galactose-binding domain-like"/>
    <property type="match status" value="1"/>
</dbReference>
<feature type="active site" description="Charge relay system" evidence="5">
    <location>
        <position position="332"/>
    </location>
</feature>
<dbReference type="PROSITE" id="PS00138">
    <property type="entry name" value="SUBTILASE_SER"/>
    <property type="match status" value="1"/>
</dbReference>
<evidence type="ECO:0000313" key="9">
    <source>
        <dbReference type="EMBL" id="MBB5804293.1"/>
    </source>
</evidence>
<dbReference type="SUPFAM" id="SSF52743">
    <property type="entry name" value="Subtilisin-like"/>
    <property type="match status" value="1"/>
</dbReference>
<dbReference type="InterPro" id="IPR037045">
    <property type="entry name" value="S8pro/Inhibitor_I9_sf"/>
</dbReference>
<dbReference type="InterPro" id="IPR050131">
    <property type="entry name" value="Peptidase_S8_subtilisin-like"/>
</dbReference>
<feature type="active site" description="Charge relay system" evidence="5">
    <location>
        <position position="149"/>
    </location>
</feature>
<dbReference type="PROSITE" id="PS00136">
    <property type="entry name" value="SUBTILASE_ASP"/>
    <property type="match status" value="1"/>
</dbReference>
<dbReference type="Pfam" id="PF05922">
    <property type="entry name" value="Inhibitor_I9"/>
    <property type="match status" value="1"/>
</dbReference>
<dbReference type="Gene3D" id="3.40.50.200">
    <property type="entry name" value="Peptidase S8/S53 domain"/>
    <property type="match status" value="1"/>
</dbReference>
<dbReference type="PRINTS" id="PR00723">
    <property type="entry name" value="SUBTILISIN"/>
</dbReference>
<evidence type="ECO:0000256" key="2">
    <source>
        <dbReference type="ARBA" id="ARBA00022670"/>
    </source>
</evidence>
<name>A0A7W9HLV1_9PSEU</name>
<dbReference type="FunFam" id="3.40.50.200:FF:000014">
    <property type="entry name" value="Proteinase K"/>
    <property type="match status" value="1"/>
</dbReference>
<dbReference type="InterPro" id="IPR034193">
    <property type="entry name" value="PCSK9_ProteinaseK-like"/>
</dbReference>
<dbReference type="InterPro" id="IPR023828">
    <property type="entry name" value="Peptidase_S8_Ser-AS"/>
</dbReference>
<evidence type="ECO:0000256" key="4">
    <source>
        <dbReference type="ARBA" id="ARBA00022825"/>
    </source>
</evidence>
<proteinExistence type="inferred from homology"/>
<keyword evidence="7" id="KW-0732">Signal</keyword>
<dbReference type="InterPro" id="IPR022398">
    <property type="entry name" value="Peptidase_S8_His-AS"/>
</dbReference>
<dbReference type="InterPro" id="IPR002884">
    <property type="entry name" value="P_dom"/>
</dbReference>
<organism evidence="9 10">
    <name type="scientific">Saccharothrix ecbatanensis</name>
    <dbReference type="NCBI Taxonomy" id="1105145"/>
    <lineage>
        <taxon>Bacteria</taxon>
        <taxon>Bacillati</taxon>
        <taxon>Actinomycetota</taxon>
        <taxon>Actinomycetes</taxon>
        <taxon>Pseudonocardiales</taxon>
        <taxon>Pseudonocardiaceae</taxon>
        <taxon>Saccharothrix</taxon>
    </lineage>
</organism>
<dbReference type="CDD" id="cd04077">
    <property type="entry name" value="Peptidases_S8_PCSK9_ProteinaseK_like"/>
    <property type="match status" value="1"/>
</dbReference>
<dbReference type="InterPro" id="IPR015500">
    <property type="entry name" value="Peptidase_S8_subtilisin-rel"/>
</dbReference>
<evidence type="ECO:0000256" key="5">
    <source>
        <dbReference type="PROSITE-ProRule" id="PRU01240"/>
    </source>
</evidence>
<evidence type="ECO:0000256" key="1">
    <source>
        <dbReference type="ARBA" id="ARBA00011073"/>
    </source>
</evidence>
<keyword evidence="10" id="KW-1185">Reference proteome</keyword>
<dbReference type="PROSITE" id="PS51892">
    <property type="entry name" value="SUBTILASE"/>
    <property type="match status" value="1"/>
</dbReference>
<feature type="chain" id="PRO_5030584697" evidence="7">
    <location>
        <begin position="31"/>
        <end position="514"/>
    </location>
</feature>
<feature type="signal peptide" evidence="7">
    <location>
        <begin position="1"/>
        <end position="30"/>
    </location>
</feature>
<dbReference type="SUPFAM" id="SSF49785">
    <property type="entry name" value="Galactose-binding domain-like"/>
    <property type="match status" value="1"/>
</dbReference>
<dbReference type="InterPro" id="IPR010259">
    <property type="entry name" value="S8pro/Inhibitor_I9"/>
</dbReference>
<dbReference type="SUPFAM" id="SSF54897">
    <property type="entry name" value="Protease propeptides/inhibitors"/>
    <property type="match status" value="1"/>
</dbReference>
<dbReference type="InterPro" id="IPR008979">
    <property type="entry name" value="Galactose-bd-like_sf"/>
</dbReference>
<dbReference type="InterPro" id="IPR000209">
    <property type="entry name" value="Peptidase_S8/S53_dom"/>
</dbReference>
<comment type="similarity">
    <text evidence="1 5 6">Belongs to the peptidase S8 family.</text>
</comment>
<dbReference type="PANTHER" id="PTHR43806">
    <property type="entry name" value="PEPTIDASE S8"/>
    <property type="match status" value="1"/>
</dbReference>
<dbReference type="GO" id="GO:0005615">
    <property type="term" value="C:extracellular space"/>
    <property type="evidence" value="ECO:0007669"/>
    <property type="project" value="TreeGrafter"/>
</dbReference>
<dbReference type="InterPro" id="IPR023827">
    <property type="entry name" value="Peptidase_S8_Asp-AS"/>
</dbReference>
<feature type="domain" description="P/Homo B" evidence="8">
    <location>
        <begin position="393"/>
        <end position="514"/>
    </location>
</feature>
<evidence type="ECO:0000259" key="8">
    <source>
        <dbReference type="PROSITE" id="PS51829"/>
    </source>
</evidence>
<protein>
    <submittedName>
        <fullName evidence="9">Subtilisin family serine protease</fullName>
    </submittedName>
</protein>
<dbReference type="InterPro" id="IPR036852">
    <property type="entry name" value="Peptidase_S8/S53_dom_sf"/>
</dbReference>
<dbReference type="Gene3D" id="3.30.70.80">
    <property type="entry name" value="Peptidase S8 propeptide/proteinase inhibitor I9"/>
    <property type="match status" value="1"/>
</dbReference>
<sequence length="514" mass="52933">MRHDPSARRRATVCLATTALVLAGATHATAGASRMSAVPDSYIVVLRDTTPQQTASTAAALVGKYGGQVKLTYTAALSGFSAAMTGAQADALATDPTVAYVEQDGIAHTTDTQTDPTWGLDRIDQKNLPLDSKYTYTTTASDVTAYVIDTGIHKAHDDFGGRATDGYDFIDEDEVAEDCNGHGTHVAGTIGSTTYGVAKGVKLVGVRVLNCQGSGQWSQVIAGIDWVVANAAKPAVVNMSLGGRAQTSLDDAVRKAVSAGITVVVASGNDNRDACSTSPARTPEAITVNATDDSDTRSSFSNHGPCTDIFAPGSKITSTWSDGGTKTINGTSMAAPHVAGAAALYLSGSTTANRADPADVAKALTENATADVVKDPGPGSPNRLLYTGFIDGGDPEPDPCVGGSNTDDVQIPDAGDAVTSSIVVSGCEGPGSAATAVKVDIVHPYTADLAVDLVAPSGKVFELREPGGIGLPDDIHETFTVDTSSETKNGTWQLRVKDVYDYDTGHIDGWSIAF</sequence>
<keyword evidence="4 5" id="KW-0720">Serine protease</keyword>
<keyword evidence="2 5" id="KW-0645">Protease</keyword>
<gene>
    <name evidence="9" type="ORF">F4560_004061</name>
</gene>
<dbReference type="PROSITE" id="PS51829">
    <property type="entry name" value="P_HOMO_B"/>
    <property type="match status" value="1"/>
</dbReference>
<evidence type="ECO:0000256" key="6">
    <source>
        <dbReference type="RuleBase" id="RU003355"/>
    </source>
</evidence>
<dbReference type="PROSITE" id="PS00137">
    <property type="entry name" value="SUBTILASE_HIS"/>
    <property type="match status" value="1"/>
</dbReference>
<dbReference type="Proteomes" id="UP000552097">
    <property type="component" value="Unassembled WGS sequence"/>
</dbReference>